<dbReference type="Proteomes" id="UP000002294">
    <property type="component" value="Chromosome"/>
</dbReference>
<dbReference type="AlphaFoldDB" id="C7RG80"/>
<dbReference type="STRING" id="525919.Apre_0444"/>
<evidence type="ECO:0000313" key="3">
    <source>
        <dbReference type="EMBL" id="ACV28491.1"/>
    </source>
</evidence>
<dbReference type="HOGENOM" id="CLU_1122775_0_0_9"/>
<accession>C7RG80</accession>
<feature type="compositionally biased region" description="Acidic residues" evidence="1">
    <location>
        <begin position="236"/>
        <end position="247"/>
    </location>
</feature>
<feature type="transmembrane region" description="Helical" evidence="2">
    <location>
        <begin position="44"/>
        <end position="71"/>
    </location>
</feature>
<dbReference type="RefSeq" id="WP_015777403.1">
    <property type="nucleotide sequence ID" value="NC_013171.1"/>
</dbReference>
<sequence length="247" mass="27987">MKKTTRFLTTIGGIFRSIITILFAFAAIFAGFVDKKLLASFLDIIGFSNISLGFVKPFALIVLISLFLLNLQITRNIFNSGKFGVKIISNIFFAGLFIIVDLIVLFFVRERLILIPLGLNALIILSQIMAMATKGKGYYNIGSNPSKKTKIRKKDKGVIKEKDLEEISDGDIKKENYRASNRVYSLDFASKMEDKPRKEELIEEDTNAIDPEENKENLQELKDKEALEKFDQTDPPSEDDKDIDTEE</sequence>
<feature type="transmembrane region" description="Helical" evidence="2">
    <location>
        <begin position="113"/>
        <end position="132"/>
    </location>
</feature>
<evidence type="ECO:0000256" key="2">
    <source>
        <dbReference type="SAM" id="Phobius"/>
    </source>
</evidence>
<dbReference type="EMBL" id="CP001708">
    <property type="protein sequence ID" value="ACV28491.1"/>
    <property type="molecule type" value="Genomic_DNA"/>
</dbReference>
<evidence type="ECO:0000256" key="1">
    <source>
        <dbReference type="SAM" id="MobiDB-lite"/>
    </source>
</evidence>
<gene>
    <name evidence="3" type="ordered locus">Apre_0444</name>
</gene>
<keyword evidence="2" id="KW-1133">Transmembrane helix</keyword>
<keyword evidence="2" id="KW-0472">Membrane</keyword>
<dbReference type="OrthoDB" id="1690260at2"/>
<name>C7RG80_ANAPD</name>
<feature type="transmembrane region" description="Helical" evidence="2">
    <location>
        <begin position="83"/>
        <end position="107"/>
    </location>
</feature>
<feature type="compositionally biased region" description="Acidic residues" evidence="1">
    <location>
        <begin position="201"/>
        <end position="211"/>
    </location>
</feature>
<dbReference type="KEGG" id="apr:Apre_0444"/>
<reference evidence="3 4" key="1">
    <citation type="journal article" date="2009" name="Stand. Genomic Sci.">
        <title>Complete genome sequence of Anaerococcus prevotii type strain (PC1).</title>
        <authorList>
            <person name="Labutti K."/>
            <person name="Pukall R."/>
            <person name="Steenblock K."/>
            <person name="Glavina Del Rio T."/>
            <person name="Tice H."/>
            <person name="Copeland A."/>
            <person name="Cheng J.F."/>
            <person name="Lucas S."/>
            <person name="Chen F."/>
            <person name="Nolan M."/>
            <person name="Bruce D."/>
            <person name="Goodwin L."/>
            <person name="Pitluck S."/>
            <person name="Ivanova N."/>
            <person name="Mavromatis K."/>
            <person name="Ovchinnikova G."/>
            <person name="Pati A."/>
            <person name="Chen A."/>
            <person name="Palaniappan K."/>
            <person name="Land M."/>
            <person name="Hauser L."/>
            <person name="Chang Y.J."/>
            <person name="Jeffries C.D."/>
            <person name="Chain P."/>
            <person name="Saunders E."/>
            <person name="Brettin T."/>
            <person name="Detter J.C."/>
            <person name="Han C."/>
            <person name="Goker M."/>
            <person name="Bristow J."/>
            <person name="Eisen J.A."/>
            <person name="Markowitz V."/>
            <person name="Hugenholtz P."/>
            <person name="Kyrpides N.C."/>
            <person name="Klenk H.P."/>
            <person name="Lapidus A."/>
        </authorList>
    </citation>
    <scope>NUCLEOTIDE SEQUENCE [LARGE SCALE GENOMIC DNA]</scope>
    <source>
        <strain evidence="4">ATCC 9321 / DSM 20548 / JCM 6508 / NCTC 11806 / PC1</strain>
    </source>
</reference>
<feature type="region of interest" description="Disordered" evidence="1">
    <location>
        <begin position="193"/>
        <end position="247"/>
    </location>
</feature>
<organism evidence="3 4">
    <name type="scientific">Anaerococcus prevotii (strain ATCC 9321 / DSM 20548 / JCM 6508 / NCTC 11806 / PC1)</name>
    <name type="common">Peptostreptococcus prevotii</name>
    <name type="synonym">Peptococcus prevotii</name>
    <dbReference type="NCBI Taxonomy" id="525919"/>
    <lineage>
        <taxon>Bacteria</taxon>
        <taxon>Bacillati</taxon>
        <taxon>Bacillota</taxon>
        <taxon>Tissierellia</taxon>
        <taxon>Tissierellales</taxon>
        <taxon>Peptoniphilaceae</taxon>
        <taxon>Anaerococcus</taxon>
    </lineage>
</organism>
<feature type="transmembrane region" description="Helical" evidence="2">
    <location>
        <begin position="7"/>
        <end position="32"/>
    </location>
</feature>
<keyword evidence="4" id="KW-1185">Reference proteome</keyword>
<protein>
    <submittedName>
        <fullName evidence="3">Uncharacterized protein</fullName>
    </submittedName>
</protein>
<keyword evidence="2" id="KW-0812">Transmembrane</keyword>
<feature type="compositionally biased region" description="Basic and acidic residues" evidence="1">
    <location>
        <begin position="212"/>
        <end position="232"/>
    </location>
</feature>
<proteinExistence type="predicted"/>
<evidence type="ECO:0000313" key="4">
    <source>
        <dbReference type="Proteomes" id="UP000002294"/>
    </source>
</evidence>
<dbReference type="eggNOG" id="ENOG5030GG0">
    <property type="taxonomic scope" value="Bacteria"/>
</dbReference>